<protein>
    <recommendedName>
        <fullName evidence="3">DNA-directed DNA polymerase</fullName>
        <ecNumber evidence="3">2.7.7.7</ecNumber>
    </recommendedName>
</protein>
<dbReference type="InterPro" id="IPR040982">
    <property type="entry name" value="DNA_pol3_finger"/>
</dbReference>
<dbReference type="Pfam" id="PF07733">
    <property type="entry name" value="DNA_pol3_alpha"/>
    <property type="match status" value="1"/>
</dbReference>
<feature type="domain" description="DNA polymerase helix-hairpin-helix motif" evidence="13">
    <location>
        <begin position="771"/>
        <end position="861"/>
    </location>
</feature>
<dbReference type="Pfam" id="PF17657">
    <property type="entry name" value="DNA_pol3_finger"/>
    <property type="match status" value="1"/>
</dbReference>
<comment type="function">
    <text evidence="8">DNA polymerase III is a complex, multichain enzyme responsible for most of the replicative synthesis in bacteria. This DNA polymerase also exhibits 3' to 5' exonuclease activity. The alpha chain is the DNA polymerase.</text>
</comment>
<keyword evidence="5 15" id="KW-0548">Nucleotidyltransferase</keyword>
<dbReference type="NCBIfam" id="NF004226">
    <property type="entry name" value="PRK05673.1"/>
    <property type="match status" value="1"/>
</dbReference>
<dbReference type="Gene3D" id="3.20.20.140">
    <property type="entry name" value="Metal-dependent hydrolases"/>
    <property type="match status" value="1"/>
</dbReference>
<evidence type="ECO:0000259" key="12">
    <source>
        <dbReference type="Pfam" id="PF07733"/>
    </source>
</evidence>
<feature type="domain" description="Bacterial DNA polymerase III alpha subunit NTPase" evidence="12">
    <location>
        <begin position="274"/>
        <end position="532"/>
    </location>
</feature>
<evidence type="ECO:0000313" key="16">
    <source>
        <dbReference type="Proteomes" id="UP000276349"/>
    </source>
</evidence>
<dbReference type="CDD" id="cd04485">
    <property type="entry name" value="DnaE_OBF"/>
    <property type="match status" value="1"/>
</dbReference>
<dbReference type="Pfam" id="PF01336">
    <property type="entry name" value="tRNA_anti-codon"/>
    <property type="match status" value="1"/>
</dbReference>
<evidence type="ECO:0000256" key="9">
    <source>
        <dbReference type="ARBA" id="ARBA00049244"/>
    </source>
</evidence>
<dbReference type="InterPro" id="IPR011708">
    <property type="entry name" value="DNA_pol3_alpha_NTPase_dom"/>
</dbReference>
<dbReference type="GO" id="GO:0006260">
    <property type="term" value="P:DNA replication"/>
    <property type="evidence" value="ECO:0007669"/>
    <property type="project" value="UniProtKB-KW"/>
</dbReference>
<dbReference type="GO" id="GO:0008408">
    <property type="term" value="F:3'-5' exonuclease activity"/>
    <property type="evidence" value="ECO:0007669"/>
    <property type="project" value="InterPro"/>
</dbReference>
<dbReference type="AlphaFoldDB" id="A0A431UR28"/>
<dbReference type="EC" id="2.7.7.7" evidence="3"/>
<evidence type="ECO:0000259" key="11">
    <source>
        <dbReference type="Pfam" id="PF02811"/>
    </source>
</evidence>
<evidence type="ECO:0000313" key="15">
    <source>
        <dbReference type="EMBL" id="RTQ92548.1"/>
    </source>
</evidence>
<dbReference type="RefSeq" id="WP_126294642.1">
    <property type="nucleotide sequence ID" value="NZ_CP185866.1"/>
</dbReference>
<dbReference type="InterPro" id="IPR004013">
    <property type="entry name" value="PHP_dom"/>
</dbReference>
<comment type="catalytic activity">
    <reaction evidence="9">
        <text>DNA(n) + a 2'-deoxyribonucleoside 5'-triphosphate = DNA(n+1) + diphosphate</text>
        <dbReference type="Rhea" id="RHEA:22508"/>
        <dbReference type="Rhea" id="RHEA-COMP:17339"/>
        <dbReference type="Rhea" id="RHEA-COMP:17340"/>
        <dbReference type="ChEBI" id="CHEBI:33019"/>
        <dbReference type="ChEBI" id="CHEBI:61560"/>
        <dbReference type="ChEBI" id="CHEBI:173112"/>
        <dbReference type="EC" id="2.7.7.7"/>
    </reaction>
</comment>
<comment type="similarity">
    <text evidence="2">Belongs to the DNA polymerase type-C family. DnaE subfamily.</text>
</comment>
<evidence type="ECO:0000256" key="4">
    <source>
        <dbReference type="ARBA" id="ARBA00022679"/>
    </source>
</evidence>
<evidence type="ECO:0000256" key="2">
    <source>
        <dbReference type="ARBA" id="ARBA00009496"/>
    </source>
</evidence>
<keyword evidence="16" id="KW-1185">Reference proteome</keyword>
<dbReference type="NCBIfam" id="TIGR00594">
    <property type="entry name" value="polc"/>
    <property type="match status" value="1"/>
</dbReference>
<accession>A0A431UR28</accession>
<dbReference type="Proteomes" id="UP000276349">
    <property type="component" value="Unassembled WGS sequence"/>
</dbReference>
<dbReference type="PANTHER" id="PTHR32294:SF0">
    <property type="entry name" value="DNA POLYMERASE III SUBUNIT ALPHA"/>
    <property type="match status" value="1"/>
</dbReference>
<dbReference type="Pfam" id="PF02811">
    <property type="entry name" value="PHP"/>
    <property type="match status" value="1"/>
</dbReference>
<evidence type="ECO:0000259" key="13">
    <source>
        <dbReference type="Pfam" id="PF14579"/>
    </source>
</evidence>
<dbReference type="Gene3D" id="1.10.150.870">
    <property type="match status" value="1"/>
</dbReference>
<evidence type="ECO:0000256" key="1">
    <source>
        <dbReference type="ARBA" id="ARBA00004496"/>
    </source>
</evidence>
<dbReference type="GO" id="GO:0003676">
    <property type="term" value="F:nucleic acid binding"/>
    <property type="evidence" value="ECO:0007669"/>
    <property type="project" value="InterPro"/>
</dbReference>
<keyword evidence="4 15" id="KW-0808">Transferase</keyword>
<keyword evidence="6" id="KW-0235">DNA replication</keyword>
<proteinExistence type="inferred from homology"/>
<dbReference type="Gene3D" id="1.10.10.1600">
    <property type="entry name" value="Bacterial DNA polymerase III alpha subunit, thumb domain"/>
    <property type="match status" value="1"/>
</dbReference>
<dbReference type="EMBL" id="RXNR01000030">
    <property type="protein sequence ID" value="RTQ92548.1"/>
    <property type="molecule type" value="Genomic_DNA"/>
</dbReference>
<dbReference type="InterPro" id="IPR004365">
    <property type="entry name" value="NA-bd_OB_tRNA"/>
</dbReference>
<name>A0A431UR28_9BACI</name>
<organism evidence="15 16">
    <name type="scientific">Lysinibacillus telephonicus</name>
    <dbReference type="NCBI Taxonomy" id="1714840"/>
    <lineage>
        <taxon>Bacteria</taxon>
        <taxon>Bacillati</taxon>
        <taxon>Bacillota</taxon>
        <taxon>Bacilli</taxon>
        <taxon>Bacillales</taxon>
        <taxon>Bacillaceae</taxon>
        <taxon>Lysinibacillus</taxon>
    </lineage>
</organism>
<feature type="domain" description="PHP" evidence="11">
    <location>
        <begin position="9"/>
        <end position="120"/>
    </location>
</feature>
<sequence>MTVAYPQIRTSADLLKSTIRIEELIPFLKNQKAEACAMVNTKLYGLLPFWRAMKDAGVHPVIGLAVRVQYTETLSLPLIIYAKTNEGYKNLLKISSSISIRQDEMLPWRWLVAYSKGCAVVLPVLEEEAIWLQDSNLTYVQQVYEVFQNNLHIGISRSGGVISAFEEKAVRLSEHFQIKCMAIHECLFMSEEDHFAFEVARAIETGIKLNESEHNGHMYQYIPTSEQWHAWYKDRPQWLEESKRLLLSCKVELSYNVHYMPKFPLNEGQTAENVLAEMALHGLKARLQTESPHEVYMKRLQYELQIINSMGYADYFLIVADFMSFARKSAILTGPGRGSSASSLVAYCLHITQVDPIKYGLLFERFLNPERVTLPDIDIDFVDTKRQEVIQYVSEKYGKQYVAQIITFGTLSAKAVARDVARMFNFESETLAMISKLIPNKLGITLHEAYQTSEPLRNWIEAEQIRKRWFDTAKKLEGLPRNASTHAAGVVLSPIPLVEVIPIENGHDGIYLTQWPMQEVEQSGLLKMDFLGLRNLTILENIRQSIYYTQRKWIDFNQIPLDDEKTFQLLQKGDTTGIFQLESDGMKNALQEIKPTEFLDIVAVNALYRPGPMEFIPVYARRKARMEPVVMPHPVLEPILSETYGVIVYQEQIMQIAHIFAGFTIGEADLLRRAVSKKKREVLEQQQSSFVKGAVAKGFPEQVAKEVYALIVRFADYGFPKSHAVAYSLISYQMAYLKANYPANFYAALMTNAIGNQEKLFQLIVEARNKGIEILRPSIQKSLRIFTVENGKIRFSLSAIKGVPQPFLQKLMEIRKLKEQQFEDIFDLAVSLSGLYFNRKAIEPLIKSGALDDFRRDRATLLATIEAAEKHAALVRPTEENDLFSADGFLFGKPKYIQAESIPDKIKLQFEKEVLGFYLSEHPVALERTKFQDINCTVQTIRNARPNTFIKFVGMVELIRQIRTKKGELMAFVQLQDEYGSVSATLFPQQYNEVIGWMKEDRIVYVEGVLEVRNSSPQIKVKIMKNSQ</sequence>
<evidence type="ECO:0000256" key="5">
    <source>
        <dbReference type="ARBA" id="ARBA00022695"/>
    </source>
</evidence>
<dbReference type="InterPro" id="IPR004805">
    <property type="entry name" value="DnaE2/DnaE/PolC"/>
</dbReference>
<dbReference type="Pfam" id="PF14579">
    <property type="entry name" value="HHH_6"/>
    <property type="match status" value="1"/>
</dbReference>
<dbReference type="GO" id="GO:0005737">
    <property type="term" value="C:cytoplasm"/>
    <property type="evidence" value="ECO:0007669"/>
    <property type="project" value="UniProtKB-SubCell"/>
</dbReference>
<dbReference type="OrthoDB" id="9803237at2"/>
<evidence type="ECO:0000256" key="8">
    <source>
        <dbReference type="ARBA" id="ARBA00025611"/>
    </source>
</evidence>
<dbReference type="InterPro" id="IPR041931">
    <property type="entry name" value="DNA_pol3_alpha_thumb_dom"/>
</dbReference>
<keyword evidence="7" id="KW-0239">DNA-directed DNA polymerase</keyword>
<evidence type="ECO:0000256" key="3">
    <source>
        <dbReference type="ARBA" id="ARBA00012417"/>
    </source>
</evidence>
<evidence type="ECO:0000259" key="10">
    <source>
        <dbReference type="Pfam" id="PF01336"/>
    </source>
</evidence>
<feature type="domain" description="OB" evidence="10">
    <location>
        <begin position="951"/>
        <end position="1022"/>
    </location>
</feature>
<feature type="domain" description="DNA polymerase III alpha subunit finger" evidence="14">
    <location>
        <begin position="535"/>
        <end position="698"/>
    </location>
</feature>
<evidence type="ECO:0000259" key="14">
    <source>
        <dbReference type="Pfam" id="PF17657"/>
    </source>
</evidence>
<reference evidence="15 16" key="1">
    <citation type="submission" date="2018-12" db="EMBL/GenBank/DDBJ databases">
        <authorList>
            <person name="Yu L."/>
        </authorList>
    </citation>
    <scope>NUCLEOTIDE SEQUENCE [LARGE SCALE GENOMIC DNA]</scope>
    <source>
        <strain evidence="15 16">S5H2222</strain>
    </source>
</reference>
<comment type="subcellular location">
    <subcellularLocation>
        <location evidence="1">Cytoplasm</location>
    </subcellularLocation>
</comment>
<gene>
    <name evidence="15" type="ORF">EKG35_11675</name>
</gene>
<evidence type="ECO:0000256" key="7">
    <source>
        <dbReference type="ARBA" id="ARBA00022932"/>
    </source>
</evidence>
<dbReference type="InterPro" id="IPR029460">
    <property type="entry name" value="DNAPol_HHH"/>
</dbReference>
<dbReference type="GO" id="GO:0003887">
    <property type="term" value="F:DNA-directed DNA polymerase activity"/>
    <property type="evidence" value="ECO:0007669"/>
    <property type="project" value="UniProtKB-KW"/>
</dbReference>
<dbReference type="PANTHER" id="PTHR32294">
    <property type="entry name" value="DNA POLYMERASE III SUBUNIT ALPHA"/>
    <property type="match status" value="1"/>
</dbReference>
<evidence type="ECO:0000256" key="6">
    <source>
        <dbReference type="ARBA" id="ARBA00022705"/>
    </source>
</evidence>
<comment type="caution">
    <text evidence="15">The sequence shown here is derived from an EMBL/GenBank/DDBJ whole genome shotgun (WGS) entry which is preliminary data.</text>
</comment>